<feature type="region of interest" description="Disordered" evidence="1">
    <location>
        <begin position="302"/>
        <end position="336"/>
    </location>
</feature>
<accession>A0ABP0TQ55</accession>
<evidence type="ECO:0000313" key="3">
    <source>
        <dbReference type="Proteomes" id="UP001497512"/>
    </source>
</evidence>
<gene>
    <name evidence="2" type="ORF">CSSPTR1EN2_LOCUS6214</name>
</gene>
<dbReference type="Proteomes" id="UP001497512">
    <property type="component" value="Chromosome 13"/>
</dbReference>
<protein>
    <submittedName>
        <fullName evidence="2">Uncharacterized protein</fullName>
    </submittedName>
</protein>
<proteinExistence type="predicted"/>
<dbReference type="EMBL" id="OZ019905">
    <property type="protein sequence ID" value="CAK9202052.1"/>
    <property type="molecule type" value="Genomic_DNA"/>
</dbReference>
<name>A0ABP0TQ55_9BRYO</name>
<sequence>MLKLTKLMDLGMTRHHTSEQLLSNNECPYTIMWKDPEAGDNSQVDDDDGLHATIPKVPQQVCEERSMYQAFLSAARNQSDNDQVSGSVTRVLMVGRSDSVTQLEEAAFMKRLCCCMTTASATTHDMFDNNNERSDVGVLGSEPAMDIYKEWKHPCLPLYIHASRGLGGKGQLEQISNFLADRNSTSSFSSWFAVELGKDCKNRKSCQNLNDYVSTCSTRVHVVWLLYSVVSESTQSEWACLRAILQKNEIPVQIVLVTDKDKDPTGEHLWTNFLNKRSGFLLPNLPALSQHADEHFITVPSDSLSNNNNEIGGKPEAEEEEDSGQQQMIHDHHHSCDIQSHKETYTRRCLNELDYKALWASAEVIKTIANIQQTAQIIHAISLTLSKRAAVTITNTNFMTLYGRYNLERAAIFTLKFLCKVWEIPTKLETTMLRKLASWELHVKTEDHSNKPSDKTAFNLSLPRSSSNSITLRDHGRYLPFSIRLAHVIVYCKALHLKGWIDNMNDFSLELDNFHATHGNQFDQAFAKSSHFAIFSQIQQTILGSLGTSSSDRVSGFKQQLQNSLEKFLLCHVQHKSIHS</sequence>
<evidence type="ECO:0000256" key="1">
    <source>
        <dbReference type="SAM" id="MobiDB-lite"/>
    </source>
</evidence>
<reference evidence="2" key="1">
    <citation type="submission" date="2024-02" db="EMBL/GenBank/DDBJ databases">
        <authorList>
            <consortium name="ELIXIR-Norway"/>
            <consortium name="Elixir Norway"/>
        </authorList>
    </citation>
    <scope>NUCLEOTIDE SEQUENCE</scope>
</reference>
<organism evidence="2 3">
    <name type="scientific">Sphagnum troendelagicum</name>
    <dbReference type="NCBI Taxonomy" id="128251"/>
    <lineage>
        <taxon>Eukaryota</taxon>
        <taxon>Viridiplantae</taxon>
        <taxon>Streptophyta</taxon>
        <taxon>Embryophyta</taxon>
        <taxon>Bryophyta</taxon>
        <taxon>Sphagnophytina</taxon>
        <taxon>Sphagnopsida</taxon>
        <taxon>Sphagnales</taxon>
        <taxon>Sphagnaceae</taxon>
        <taxon>Sphagnum</taxon>
    </lineage>
</organism>
<evidence type="ECO:0000313" key="2">
    <source>
        <dbReference type="EMBL" id="CAK9202052.1"/>
    </source>
</evidence>
<keyword evidence="3" id="KW-1185">Reference proteome</keyword>